<comment type="caution">
    <text evidence="2">The sequence shown here is derived from an EMBL/GenBank/DDBJ whole genome shotgun (WGS) entry which is preliminary data.</text>
</comment>
<dbReference type="InterPro" id="IPR046538">
    <property type="entry name" value="DUF6603"/>
</dbReference>
<evidence type="ECO:0000259" key="1">
    <source>
        <dbReference type="Pfam" id="PF20248"/>
    </source>
</evidence>
<organism evidence="2 3">
    <name type="scientific">Microbacterium ureisolvens</name>
    <dbReference type="NCBI Taxonomy" id="2781186"/>
    <lineage>
        <taxon>Bacteria</taxon>
        <taxon>Bacillati</taxon>
        <taxon>Actinomycetota</taxon>
        <taxon>Actinomycetes</taxon>
        <taxon>Micrococcales</taxon>
        <taxon>Microbacteriaceae</taxon>
        <taxon>Microbacterium</taxon>
    </lineage>
</organism>
<dbReference type="EMBL" id="JAEUAX010000015">
    <property type="protein sequence ID" value="MBW9111695.1"/>
    <property type="molecule type" value="Genomic_DNA"/>
</dbReference>
<sequence>MDELPRRLLRAAIDYVLARLRAMDTPDKMRQELGVAPPPDPAAVKSRIDAGLLEADAAATALAANDVANGARHAWSAVQRFLEAAALLPGVANGADAVQRAVNKAPPGALVSQLQLTSPTATPRADAVDLTWSKNDAQVSLLRAGTIELIVTLGTKGLAMTVRGRQVRIELGHAAPGVVRLLIGAGGSAAVDLELTVDDRGVTSAGSLGPIALPARLDAKVVDLEGLDLTLKPDGARFALLIRSRISTDIAGVLGARIDGYGVRLPLDADRVLQGGPPFGGLDAITPVAPNGIGLSLSAGPVSGSGYLLSMDDGFGGVLDLRLGPVKVTAFGLLRSVPGEGLSFVAVMAVHFPVPVELGFLFTLNAVGGIVGLGVTIDPAAISSGLKDGVLDRLLFPDDVRKAAPKILQTLAAVFPREPGGFVIGPMVRLAWGRPVSLVTLDVAVLLAVPDPLILVLGRARAAIPNEQAAIIDLRAAVLVQIGRGIVLLRAELFSSRVGFVSVYGGIGMLIRFEGERTVVISAGGFHPTYSHKPAELADLSRIGAEMSPPIGLQLRLQGYVALTPNTVQFGGSIELGLSVGVAAVRGSLTLDAIIQFDPFGFVVDATASAHVEVLGFSLVGVRLSLHLAGPSPWRVSGTGRVSLPWPLPDPSLDFGPIEIGDGAPPDPAPPPVRPLERVRDAMRERDAWQRVDRQRQRVPVRLRPIAAGELVIEPWGLVEVSQKAFPLEMTLDRHGRAVVEPAGCRISVNGAVTLGPGAEASHSAVNQSFPVGQFLKLTKDEQLAAPEFEDRQSGIAIDPAGAETAVSQLVGFAAEATMSYEDSWHERPDVEPQRGRRMLLFTGWAALLLDAGPAGAASLRSADRYLEGEPVRVIGVRPVSEVRLTDVDTGAEMRGFAPWSDAVRSARVAPGGLAAMTKVAMP</sequence>
<evidence type="ECO:0000313" key="2">
    <source>
        <dbReference type="EMBL" id="MBW9111695.1"/>
    </source>
</evidence>
<evidence type="ECO:0000313" key="3">
    <source>
        <dbReference type="Proteomes" id="UP000777440"/>
    </source>
</evidence>
<dbReference type="Pfam" id="PF20248">
    <property type="entry name" value="DUF6603"/>
    <property type="match status" value="1"/>
</dbReference>
<protein>
    <recommendedName>
        <fullName evidence="1">DUF6603 domain-containing protein</fullName>
    </recommendedName>
</protein>
<proteinExistence type="predicted"/>
<name>A0ABS7I4M6_9MICO</name>
<feature type="domain" description="DUF6603" evidence="1">
    <location>
        <begin position="221"/>
        <end position="779"/>
    </location>
</feature>
<reference evidence="2 3" key="1">
    <citation type="journal article" date="2021" name="MBio">
        <title>Poor Competitiveness of Bradyrhizobium in Pigeon Pea Root Colonization in Indian Soils.</title>
        <authorList>
            <person name="Chalasani D."/>
            <person name="Basu A."/>
            <person name="Pullabhotla S.V.S.R.N."/>
            <person name="Jorrin B."/>
            <person name="Neal A.L."/>
            <person name="Poole P.S."/>
            <person name="Podile A.R."/>
            <person name="Tkacz A."/>
        </authorList>
    </citation>
    <scope>NUCLEOTIDE SEQUENCE [LARGE SCALE GENOMIC DNA]</scope>
    <source>
        <strain evidence="2 3">HU12</strain>
    </source>
</reference>
<keyword evidence="3" id="KW-1185">Reference proteome</keyword>
<dbReference type="RefSeq" id="WP_220340553.1">
    <property type="nucleotide sequence ID" value="NZ_JAEUAX010000015.1"/>
</dbReference>
<gene>
    <name evidence="2" type="ORF">JNB61_18145</name>
</gene>
<dbReference type="Proteomes" id="UP000777440">
    <property type="component" value="Unassembled WGS sequence"/>
</dbReference>
<accession>A0ABS7I4M6</accession>